<feature type="transmembrane region" description="Helical" evidence="2">
    <location>
        <begin position="115"/>
        <end position="134"/>
    </location>
</feature>
<feature type="compositionally biased region" description="Basic and acidic residues" evidence="1">
    <location>
        <begin position="523"/>
        <end position="541"/>
    </location>
</feature>
<protein>
    <submittedName>
        <fullName evidence="3">Uncharacterized protein</fullName>
    </submittedName>
</protein>
<feature type="compositionally biased region" description="Acidic residues" evidence="1">
    <location>
        <begin position="542"/>
        <end position="558"/>
    </location>
</feature>
<feature type="compositionally biased region" description="Basic residues" evidence="1">
    <location>
        <begin position="446"/>
        <end position="460"/>
    </location>
</feature>
<feature type="compositionally biased region" description="Basic residues" evidence="1">
    <location>
        <begin position="567"/>
        <end position="582"/>
    </location>
</feature>
<proteinExistence type="predicted"/>
<organism evidence="3 4">
    <name type="scientific">Crateriforma conspicua</name>
    <dbReference type="NCBI Taxonomy" id="2527996"/>
    <lineage>
        <taxon>Bacteria</taxon>
        <taxon>Pseudomonadati</taxon>
        <taxon>Planctomycetota</taxon>
        <taxon>Planctomycetia</taxon>
        <taxon>Planctomycetales</taxon>
        <taxon>Planctomycetaceae</taxon>
        <taxon>Crateriforma</taxon>
    </lineage>
</organism>
<feature type="transmembrane region" description="Helical" evidence="2">
    <location>
        <begin position="71"/>
        <end position="95"/>
    </location>
</feature>
<name>A0A5C6FVU3_9PLAN</name>
<evidence type="ECO:0000313" key="4">
    <source>
        <dbReference type="Proteomes" id="UP000316476"/>
    </source>
</evidence>
<feature type="compositionally biased region" description="Basic and acidic residues" evidence="1">
    <location>
        <begin position="301"/>
        <end position="339"/>
    </location>
</feature>
<dbReference type="OrthoDB" id="246483at2"/>
<dbReference type="EMBL" id="SJPZ01000001">
    <property type="protein sequence ID" value="TWU65755.1"/>
    <property type="molecule type" value="Genomic_DNA"/>
</dbReference>
<feature type="transmembrane region" description="Helical" evidence="2">
    <location>
        <begin position="218"/>
        <end position="238"/>
    </location>
</feature>
<evidence type="ECO:0000256" key="2">
    <source>
        <dbReference type="SAM" id="Phobius"/>
    </source>
</evidence>
<evidence type="ECO:0000256" key="1">
    <source>
        <dbReference type="SAM" id="MobiDB-lite"/>
    </source>
</evidence>
<dbReference type="Proteomes" id="UP000316476">
    <property type="component" value="Unassembled WGS sequence"/>
</dbReference>
<gene>
    <name evidence="3" type="ORF">V7x_13040</name>
</gene>
<feature type="transmembrane region" description="Helical" evidence="2">
    <location>
        <begin position="193"/>
        <end position="211"/>
    </location>
</feature>
<reference evidence="3 4" key="1">
    <citation type="submission" date="2019-02" db="EMBL/GenBank/DDBJ databases">
        <title>Deep-cultivation of Planctomycetes and their phenomic and genomic characterization uncovers novel biology.</title>
        <authorList>
            <person name="Wiegand S."/>
            <person name="Jogler M."/>
            <person name="Boedeker C."/>
            <person name="Pinto D."/>
            <person name="Vollmers J."/>
            <person name="Rivas-Marin E."/>
            <person name="Kohn T."/>
            <person name="Peeters S.H."/>
            <person name="Heuer A."/>
            <person name="Rast P."/>
            <person name="Oberbeckmann S."/>
            <person name="Bunk B."/>
            <person name="Jeske O."/>
            <person name="Meyerdierks A."/>
            <person name="Storesund J.E."/>
            <person name="Kallscheuer N."/>
            <person name="Luecker S."/>
            <person name="Lage O.M."/>
            <person name="Pohl T."/>
            <person name="Merkel B.J."/>
            <person name="Hornburger P."/>
            <person name="Mueller R.-W."/>
            <person name="Bruemmer F."/>
            <person name="Labrenz M."/>
            <person name="Spormann A.M."/>
            <person name="Op Den Camp H."/>
            <person name="Overmann J."/>
            <person name="Amann R."/>
            <person name="Jetten M.S.M."/>
            <person name="Mascher T."/>
            <person name="Medema M.H."/>
            <person name="Devos D.P."/>
            <person name="Kaster A.-K."/>
            <person name="Ovreas L."/>
            <person name="Rohde M."/>
            <person name="Galperin M.Y."/>
            <person name="Jogler C."/>
        </authorList>
    </citation>
    <scope>NUCLEOTIDE SEQUENCE [LARGE SCALE GENOMIC DNA]</scope>
    <source>
        <strain evidence="3 4">V7</strain>
    </source>
</reference>
<feature type="compositionally biased region" description="Polar residues" evidence="1">
    <location>
        <begin position="360"/>
        <end position="369"/>
    </location>
</feature>
<feature type="transmembrane region" description="Helical" evidence="2">
    <location>
        <begin position="154"/>
        <end position="173"/>
    </location>
</feature>
<feature type="region of interest" description="Disordered" evidence="1">
    <location>
        <begin position="292"/>
        <end position="582"/>
    </location>
</feature>
<keyword evidence="2" id="KW-1133">Transmembrane helix</keyword>
<sequence>MISERRTIDRRRRVLYSAQKIDEGVYAPPGNAASRRLREARRPATAYGSHVNRRLRGRWFSLVPIKRRSMIALGAAVMSVVSLLAVMHYLALAWPALASRPDLARPFRLDRGDSFGRWTVTIAYALTAGSSLLVYQLRRYRNDDYRGHYRLWRIVLLTSLIASLQSATDLVSWGGGLIDALFGSRVALSGGDWLRILLTFGGVVFALRLLVEVSRCKAALAMMAAGWVAFAIPIAARWNLIEIDSVFRAWLVTSCPVWACGCFGVSVMAYLRVLLREVRDLEAEPTPFDSLHSMTQRWKQQRAEKQAFKEAERNEREEAAKQKRDQKAEERRQRLEAKRAGKRTAVAKSETESESDSETPASVKTPTTRNRTRAGRADQPGDASEDENIAETKDSKSAKKRSGWGLKGWRKRSAKSADPESTVGNPDDESDHETTSQEAADETGQTKRKRGWGWSRKKAAKSSDQDDTGIANEPTADDDDVATEASDSDAPPRKKSRGLKGWFGGRKNKPKTGDGDGPDADEGDHQKRPSSESHGDDRSVDDGVDDFGSEDVIDEQDIDWSSLSKAERRRMRKQLKRRGRAA</sequence>
<keyword evidence="2" id="KW-0472">Membrane</keyword>
<feature type="compositionally biased region" description="Basic residues" evidence="1">
    <location>
        <begin position="398"/>
        <end position="414"/>
    </location>
</feature>
<feature type="transmembrane region" description="Helical" evidence="2">
    <location>
        <begin position="250"/>
        <end position="271"/>
    </location>
</feature>
<keyword evidence="2" id="KW-0812">Transmembrane</keyword>
<evidence type="ECO:0000313" key="3">
    <source>
        <dbReference type="EMBL" id="TWU65755.1"/>
    </source>
</evidence>
<dbReference type="RefSeq" id="WP_146412093.1">
    <property type="nucleotide sequence ID" value="NZ_SJPZ01000001.1"/>
</dbReference>
<dbReference type="AlphaFoldDB" id="A0A5C6FVU3"/>
<comment type="caution">
    <text evidence="3">The sequence shown here is derived from an EMBL/GenBank/DDBJ whole genome shotgun (WGS) entry which is preliminary data.</text>
</comment>
<accession>A0A5C6FVU3</accession>